<evidence type="ECO:0000259" key="9">
    <source>
        <dbReference type="Pfam" id="PF20791"/>
    </source>
</evidence>
<keyword evidence="5" id="KW-0809">Transit peptide</keyword>
<dbReference type="PANTHER" id="PTHR31727">
    <property type="entry name" value="OLEOYL-ACYL CARRIER PROTEIN THIOESTERASE 1, CHLOROPLASTIC"/>
    <property type="match status" value="1"/>
</dbReference>
<comment type="similarity">
    <text evidence="1">Belongs to the acyl-ACP thioesterase family.</text>
</comment>
<dbReference type="SUPFAM" id="SSF54637">
    <property type="entry name" value="Thioesterase/thiol ester dehydrase-isomerase"/>
    <property type="match status" value="2"/>
</dbReference>
<dbReference type="AlphaFoldDB" id="A0A917JGD8"/>
<organism evidence="10 11">
    <name type="scientific">Enterococcus alcedinis</name>
    <dbReference type="NCBI Taxonomy" id="1274384"/>
    <lineage>
        <taxon>Bacteria</taxon>
        <taxon>Bacillati</taxon>
        <taxon>Bacillota</taxon>
        <taxon>Bacilli</taxon>
        <taxon>Lactobacillales</taxon>
        <taxon>Enterococcaceae</taxon>
        <taxon>Enterococcus</taxon>
    </lineage>
</organism>
<dbReference type="Proteomes" id="UP000622610">
    <property type="component" value="Unassembled WGS sequence"/>
</dbReference>
<evidence type="ECO:0000256" key="2">
    <source>
        <dbReference type="ARBA" id="ARBA00022516"/>
    </source>
</evidence>
<keyword evidence="6" id="KW-0443">Lipid metabolism</keyword>
<keyword evidence="3" id="KW-0378">Hydrolase</keyword>
<evidence type="ECO:0000256" key="6">
    <source>
        <dbReference type="ARBA" id="ARBA00023098"/>
    </source>
</evidence>
<evidence type="ECO:0000256" key="3">
    <source>
        <dbReference type="ARBA" id="ARBA00022801"/>
    </source>
</evidence>
<gene>
    <name evidence="10" type="primary">fat</name>
    <name evidence="10" type="ORF">GCM10011482_24140</name>
</gene>
<accession>A0A917JGD8</accession>
<dbReference type="Pfam" id="PF01643">
    <property type="entry name" value="Acyl-ACP_TE"/>
    <property type="match status" value="1"/>
</dbReference>
<dbReference type="InterPro" id="IPR029069">
    <property type="entry name" value="HotDog_dom_sf"/>
</dbReference>
<evidence type="ECO:0000256" key="5">
    <source>
        <dbReference type="ARBA" id="ARBA00022946"/>
    </source>
</evidence>
<dbReference type="InterPro" id="IPR002864">
    <property type="entry name" value="Acyl-ACP_thioesterase_NHD"/>
</dbReference>
<evidence type="ECO:0000256" key="7">
    <source>
        <dbReference type="ARBA" id="ARBA00023160"/>
    </source>
</evidence>
<dbReference type="GO" id="GO:0016297">
    <property type="term" value="F:fatty acyl-[ACP] hydrolase activity"/>
    <property type="evidence" value="ECO:0007669"/>
    <property type="project" value="InterPro"/>
</dbReference>
<keyword evidence="4" id="KW-0276">Fatty acid metabolism</keyword>
<evidence type="ECO:0000259" key="8">
    <source>
        <dbReference type="Pfam" id="PF01643"/>
    </source>
</evidence>
<evidence type="ECO:0000313" key="11">
    <source>
        <dbReference type="Proteomes" id="UP000622610"/>
    </source>
</evidence>
<dbReference type="GO" id="GO:0000036">
    <property type="term" value="F:acyl carrier activity"/>
    <property type="evidence" value="ECO:0007669"/>
    <property type="project" value="TreeGrafter"/>
</dbReference>
<keyword evidence="2" id="KW-0444">Lipid biosynthesis</keyword>
<dbReference type="Pfam" id="PF20791">
    <property type="entry name" value="Acyl-ACP_TE_C"/>
    <property type="match status" value="1"/>
</dbReference>
<dbReference type="InterPro" id="IPR045023">
    <property type="entry name" value="FATA/B"/>
</dbReference>
<dbReference type="EMBL" id="BMDT01000017">
    <property type="protein sequence ID" value="GGI66760.1"/>
    <property type="molecule type" value="Genomic_DNA"/>
</dbReference>
<sequence>MGLVYTMPHEVSYYECDMSGQMTPSMLVAVAIKASEQQSEQLGRGTAYIHELGLNWIITEYEIQVKCLPSVGEKLTIKTEAISYNRFFCYRNFWILNEQGEELVSIQAIFALMNQETRKISRVQDVIIEPYESEAIKSIRRTANFLPVESFETTSLNILYYDIDENHHVNNAVYFTWMFAPLGLEFLSTHELLDSHIRFEKEVVYGDQPIVSFEKMNEGETVITKHEILVAGNVCSRGQMLWRKKEIK</sequence>
<proteinExistence type="inferred from homology"/>
<feature type="domain" description="Acyl-ACP thioesterase-like C-terminal" evidence="9">
    <location>
        <begin position="149"/>
        <end position="244"/>
    </location>
</feature>
<keyword evidence="11" id="KW-1185">Reference proteome</keyword>
<dbReference type="RefSeq" id="WP_229731721.1">
    <property type="nucleotide sequence ID" value="NZ_BMDT01000017.1"/>
</dbReference>
<dbReference type="CDD" id="cd00586">
    <property type="entry name" value="4HBT"/>
    <property type="match status" value="1"/>
</dbReference>
<dbReference type="PANTHER" id="PTHR31727:SF6">
    <property type="entry name" value="OLEOYL-ACYL CARRIER PROTEIN THIOESTERASE 1, CHLOROPLASTIC"/>
    <property type="match status" value="1"/>
</dbReference>
<dbReference type="Gene3D" id="3.10.129.10">
    <property type="entry name" value="Hotdog Thioesterase"/>
    <property type="match status" value="1"/>
</dbReference>
<dbReference type="InterPro" id="IPR049427">
    <property type="entry name" value="Acyl-ACP_TE_C"/>
</dbReference>
<feature type="domain" description="Acyl-ACP thioesterase N-terminal hotdog" evidence="8">
    <location>
        <begin position="2"/>
        <end position="131"/>
    </location>
</feature>
<comment type="caution">
    <text evidence="10">The sequence shown here is derived from an EMBL/GenBank/DDBJ whole genome shotgun (WGS) entry which is preliminary data.</text>
</comment>
<protein>
    <submittedName>
        <fullName evidence="10">Acyl-ACP thioesterase</fullName>
    </submittedName>
</protein>
<evidence type="ECO:0000313" key="10">
    <source>
        <dbReference type="EMBL" id="GGI66760.1"/>
    </source>
</evidence>
<evidence type="ECO:0000256" key="1">
    <source>
        <dbReference type="ARBA" id="ARBA00006500"/>
    </source>
</evidence>
<name>A0A917JGD8_9ENTE</name>
<reference evidence="10" key="2">
    <citation type="submission" date="2020-09" db="EMBL/GenBank/DDBJ databases">
        <authorList>
            <person name="Sun Q."/>
            <person name="Sedlacek I."/>
        </authorList>
    </citation>
    <scope>NUCLEOTIDE SEQUENCE</scope>
    <source>
        <strain evidence="10">CCM 8433</strain>
    </source>
</reference>
<keyword evidence="7" id="KW-0275">Fatty acid biosynthesis</keyword>
<evidence type="ECO:0000256" key="4">
    <source>
        <dbReference type="ARBA" id="ARBA00022832"/>
    </source>
</evidence>
<reference evidence="10" key="1">
    <citation type="journal article" date="2014" name="Int. J. Syst. Evol. Microbiol.">
        <title>Complete genome sequence of Corynebacterium casei LMG S-19264T (=DSM 44701T), isolated from a smear-ripened cheese.</title>
        <authorList>
            <consortium name="US DOE Joint Genome Institute (JGI-PGF)"/>
            <person name="Walter F."/>
            <person name="Albersmeier A."/>
            <person name="Kalinowski J."/>
            <person name="Ruckert C."/>
        </authorList>
    </citation>
    <scope>NUCLEOTIDE SEQUENCE</scope>
    <source>
        <strain evidence="10">CCM 8433</strain>
    </source>
</reference>